<evidence type="ECO:0000313" key="3">
    <source>
        <dbReference type="Proteomes" id="UP001303946"/>
    </source>
</evidence>
<dbReference type="Gene3D" id="3.90.10.10">
    <property type="entry name" value="Cytochrome C3"/>
    <property type="match status" value="4"/>
</dbReference>
<keyword evidence="3" id="KW-1185">Reference proteome</keyword>
<accession>A0ABZ0CW90</accession>
<organism evidence="2 3">
    <name type="scientific">Piscinibacter gummiphilus</name>
    <dbReference type="NCBI Taxonomy" id="946333"/>
    <lineage>
        <taxon>Bacteria</taxon>
        <taxon>Pseudomonadati</taxon>
        <taxon>Pseudomonadota</taxon>
        <taxon>Betaproteobacteria</taxon>
        <taxon>Burkholderiales</taxon>
        <taxon>Sphaerotilaceae</taxon>
        <taxon>Piscinibacter</taxon>
    </lineage>
</organism>
<protein>
    <submittedName>
        <fullName evidence="2">Cytochrome c3 family protein</fullName>
    </submittedName>
</protein>
<proteinExistence type="predicted"/>
<keyword evidence="1" id="KW-0732">Signal</keyword>
<gene>
    <name evidence="2" type="ORF">RXV79_20120</name>
</gene>
<dbReference type="PANTHER" id="PTHR35038:SF6">
    <property type="entry name" value="SURFACE LOCALIZED DECAHEME CYTOCHROME C LIPOPROTEIN"/>
    <property type="match status" value="1"/>
</dbReference>
<evidence type="ECO:0000256" key="1">
    <source>
        <dbReference type="ARBA" id="ARBA00022729"/>
    </source>
</evidence>
<dbReference type="EMBL" id="CP136336">
    <property type="protein sequence ID" value="WOB07212.1"/>
    <property type="molecule type" value="Genomic_DNA"/>
</dbReference>
<evidence type="ECO:0000313" key="2">
    <source>
        <dbReference type="EMBL" id="WOB07212.1"/>
    </source>
</evidence>
<dbReference type="InterPro" id="IPR051829">
    <property type="entry name" value="Multiheme_Cytochr_ET"/>
</dbReference>
<dbReference type="InterPro" id="IPR036280">
    <property type="entry name" value="Multihaem_cyt_sf"/>
</dbReference>
<dbReference type="Proteomes" id="UP001303946">
    <property type="component" value="Chromosome"/>
</dbReference>
<reference evidence="2 3" key="1">
    <citation type="submission" date="2023-10" db="EMBL/GenBank/DDBJ databases">
        <title>Bacteria for the degradation of biodegradable plastic PBAT(Polybutylene adipate terephthalate).</title>
        <authorList>
            <person name="Weon H.-Y."/>
            <person name="Yeon J."/>
        </authorList>
    </citation>
    <scope>NUCLEOTIDE SEQUENCE [LARGE SCALE GENOMIC DNA]</scope>
    <source>
        <strain evidence="2 3">SBD 7-3</strain>
    </source>
</reference>
<dbReference type="SUPFAM" id="SSF48695">
    <property type="entry name" value="Multiheme cytochromes"/>
    <property type="match status" value="1"/>
</dbReference>
<name>A0ABZ0CW90_9BURK</name>
<sequence>MTTKTTTKNLIRLFIAVVLAALAAWGIAQVPVRDFDHVKTGFPLTGAHAKERCESCHVNGVFKGTPRDCASCHAAGSLLSRTNIVKPVRHFPTTQACDACHNTQTFTGARFTHGGVLPGSCQSCHNGSFATGKPAGHLQTQASCDSCHRAAAWVPATGFDHASVTPGTCATCHNGSRAVGKPAMHMPVGSQSCDACHATTRWRPSSWNHTQVPITNQCATCHSGAYPPADGRSPSHIPYQLVTGTPITNCDTCHRSGYAAWTPARFHSSVTVSSQCATCHTGSFAPAVGKPNTSTHVGVTACEGCHRSTASWLTVSFAHSPANAVGTGTCDTCHNGTVAKGKSPTHVPVTTGVARCDSCHRSQSSFATAVTMNHSVVTTTQCKACHNGNYLSEGATGALAKPANHIPEATQLLNGGALDCNACHTSTTSWASMRMNHNASQGNGAGWCKGCHAAGTSFLGNMDKMPLNHRNRTPAPTDCSQSGCHRPLGNVGAAYSKWN</sequence>
<dbReference type="RefSeq" id="WP_316699884.1">
    <property type="nucleotide sequence ID" value="NZ_CP136336.1"/>
</dbReference>
<dbReference type="PANTHER" id="PTHR35038">
    <property type="entry name" value="DISSIMILATORY SULFITE REDUCTASE SIRA"/>
    <property type="match status" value="1"/>
</dbReference>